<evidence type="ECO:0000313" key="1">
    <source>
        <dbReference type="EMBL" id="SPE17737.1"/>
    </source>
</evidence>
<dbReference type="SUPFAM" id="SSF88713">
    <property type="entry name" value="Glycoside hydrolase/deacetylase"/>
    <property type="match status" value="1"/>
</dbReference>
<dbReference type="Pfam" id="PF16477">
    <property type="entry name" value="DUF5054"/>
    <property type="match status" value="1"/>
</dbReference>
<keyword evidence="1" id="KW-0378">Hydrolase</keyword>
<dbReference type="OrthoDB" id="237949at2"/>
<proteinExistence type="predicted"/>
<protein>
    <submittedName>
        <fullName evidence="1">Glycoside hydrolase family 38</fullName>
    </submittedName>
</protein>
<dbReference type="GO" id="GO:0005975">
    <property type="term" value="P:carbohydrate metabolic process"/>
    <property type="evidence" value="ECO:0007669"/>
    <property type="project" value="InterPro"/>
</dbReference>
<name>A0A2N9L329_9BACT</name>
<accession>A0A2N9L329</accession>
<reference evidence="2" key="1">
    <citation type="submission" date="2018-02" db="EMBL/GenBank/DDBJ databases">
        <authorList>
            <person name="Hausmann B."/>
        </authorList>
    </citation>
    <scope>NUCLEOTIDE SEQUENCE [LARGE SCALE GENOMIC DNA]</scope>
    <source>
        <strain evidence="2">Peat soil MAG SbA5</strain>
    </source>
</reference>
<gene>
    <name evidence="1" type="ORF">SBA5_110097</name>
</gene>
<dbReference type="AlphaFoldDB" id="A0A2N9L329"/>
<dbReference type="InterPro" id="IPR011330">
    <property type="entry name" value="Glyco_hydro/deAcase_b/a-brl"/>
</dbReference>
<dbReference type="CDD" id="cd10791">
    <property type="entry name" value="GH38N_AMII_like_1"/>
    <property type="match status" value="1"/>
</dbReference>
<evidence type="ECO:0000313" key="2">
    <source>
        <dbReference type="Proteomes" id="UP000239735"/>
    </source>
</evidence>
<organism evidence="1 2">
    <name type="scientific">Candidatus Sulfuritelmatomonas gaucii</name>
    <dbReference type="NCBI Taxonomy" id="2043161"/>
    <lineage>
        <taxon>Bacteria</taxon>
        <taxon>Pseudomonadati</taxon>
        <taxon>Acidobacteriota</taxon>
        <taxon>Terriglobia</taxon>
        <taxon>Terriglobales</taxon>
        <taxon>Acidobacteriaceae</taxon>
        <taxon>Candidatus Sulfuritelmatomonas</taxon>
    </lineage>
</organism>
<sequence>MKRRDFVKTMTAAGASLLLRPDVLMAQAEQPQPDPSIKRVMVMFKCHFDAGFVDTQYNVVHKRYFEKFFPEAIEIARAANAGGKRYYVWTTGSWLVFEYLDQASPADRKMMEDAIARGDIAWHALPFSWQTEMMSPSMIEGGLALAQSLDQRFSKVSTGAKMTDVPGHTRGIIPPLAKHGVTFLEIGVNGGSTPAKVPPLFLWKDSSGASLAMMYHHEYGGVAVVPGSDLALVTEVRGDNSGPHKPEEIARIHANLAARFPNAEITAASLSEMANALAPYHEKLPVMTQEIGDTWIYGCASDPLKVARYREISRLRDEWIARGAFQLGDATDVALLRHLLLEPEHTWGTDTKTWLDFDNYIPSDLAHMLDTKNYKVVEFSWIEKRQDLLDGVEALPEALREEAQVAIARLAPTWPVTARKAIAVAAGKPIETEQFVLQVDQGTGAITQLRNKSTGSEWASEKNPIGLLTYQTLSAEDFAHYQASYLTTKADWASKDFGKPNIERFGAKRQEWQPANAEVLVEETGDAHRILVALQFNDDAAFDSGRAAFPRKAFVELVLPKSEPSIHLSLSWFGKPAARMPEALWLTFNPVVEDTKSWSLDKSGEWISPFDVVAGGNRHMHALATGFRYRAGTQEFAVETLDAPVVALGERDPLLFSNDQPDLSRGIHSCLFNNCWGTNYIMWYGEDASARFVLRG</sequence>
<dbReference type="EMBL" id="OKRB01000013">
    <property type="protein sequence ID" value="SPE17737.1"/>
    <property type="molecule type" value="Genomic_DNA"/>
</dbReference>
<dbReference type="Proteomes" id="UP000239735">
    <property type="component" value="Unassembled WGS sequence"/>
</dbReference>
<dbReference type="InterPro" id="IPR032482">
    <property type="entry name" value="DUF5054"/>
</dbReference>
<dbReference type="GO" id="GO:0016787">
    <property type="term" value="F:hydrolase activity"/>
    <property type="evidence" value="ECO:0007669"/>
    <property type="project" value="UniProtKB-KW"/>
</dbReference>